<reference evidence="1" key="1">
    <citation type="submission" date="2023-04" db="EMBL/GenBank/DDBJ databases">
        <title>Aspergillus oryzae NBRC 4228.</title>
        <authorList>
            <person name="Ichikawa N."/>
            <person name="Sato H."/>
            <person name="Tonouchi N."/>
        </authorList>
    </citation>
    <scope>NUCLEOTIDE SEQUENCE</scope>
    <source>
        <strain evidence="1">NBRC 4228</strain>
    </source>
</reference>
<proteinExistence type="predicted"/>
<dbReference type="EMBL" id="BSYA01000109">
    <property type="protein sequence ID" value="GMG32971.1"/>
    <property type="molecule type" value="Genomic_DNA"/>
</dbReference>
<evidence type="ECO:0000313" key="1">
    <source>
        <dbReference type="EMBL" id="GMG32971.1"/>
    </source>
</evidence>
<organism evidence="1 2">
    <name type="scientific">Aspergillus oryzae</name>
    <name type="common">Yellow koji mold</name>
    <dbReference type="NCBI Taxonomy" id="5062"/>
    <lineage>
        <taxon>Eukaryota</taxon>
        <taxon>Fungi</taxon>
        <taxon>Dikarya</taxon>
        <taxon>Ascomycota</taxon>
        <taxon>Pezizomycotina</taxon>
        <taxon>Eurotiomycetes</taxon>
        <taxon>Eurotiomycetidae</taxon>
        <taxon>Eurotiales</taxon>
        <taxon>Aspergillaceae</taxon>
        <taxon>Aspergillus</taxon>
        <taxon>Aspergillus subgen. Circumdati</taxon>
    </lineage>
</organism>
<sequence>MSIKPLLNSCPSLLFLNHVITERIITARPWDEFSLRIPPGNPGVSVIKTEEEKSFGLSTFMNGHRMPAASVLQFILEHVSVEDAAVNKWDRNFFVVLIAILVDKVPPTTGNVFVDAWDRRFPVFCFMDGTLDALSTLKPVRGAEDSSEAEEKVGRHDGSR</sequence>
<gene>
    <name evidence="1" type="ORF">Aory04_000858100</name>
</gene>
<comment type="caution">
    <text evidence="1">The sequence shown here is derived from an EMBL/GenBank/DDBJ whole genome shotgun (WGS) entry which is preliminary data.</text>
</comment>
<dbReference type="AlphaFoldDB" id="A0AAN5BZD5"/>
<accession>A0AAN5BZD5</accession>
<name>A0AAN5BZD5_ASPOZ</name>
<dbReference type="Proteomes" id="UP001165205">
    <property type="component" value="Unassembled WGS sequence"/>
</dbReference>
<evidence type="ECO:0000313" key="2">
    <source>
        <dbReference type="Proteomes" id="UP001165205"/>
    </source>
</evidence>
<protein>
    <submittedName>
        <fullName evidence="1">Unnamed protein product</fullName>
    </submittedName>
</protein>